<reference evidence="3" key="1">
    <citation type="submission" date="2012-12" db="EMBL/GenBank/DDBJ databases">
        <authorList>
            <person name="Hellsten U."/>
            <person name="Grimwood J."/>
            <person name="Chapman J.A."/>
            <person name="Shapiro H."/>
            <person name="Aerts A."/>
            <person name="Otillar R.P."/>
            <person name="Terry A.Y."/>
            <person name="Boore J.L."/>
            <person name="Simakov O."/>
            <person name="Marletaz F."/>
            <person name="Cho S.-J."/>
            <person name="Edsinger-Gonzales E."/>
            <person name="Havlak P."/>
            <person name="Kuo D.-H."/>
            <person name="Larsson T."/>
            <person name="Lv J."/>
            <person name="Arendt D."/>
            <person name="Savage R."/>
            <person name="Osoegawa K."/>
            <person name="de Jong P."/>
            <person name="Lindberg D.R."/>
            <person name="Seaver E.C."/>
            <person name="Weisblat D.A."/>
            <person name="Putnam N.H."/>
            <person name="Grigoriev I.V."/>
            <person name="Rokhsar D.S."/>
        </authorList>
    </citation>
    <scope>NUCLEOTIDE SEQUENCE</scope>
</reference>
<keyword evidence="3" id="KW-1185">Reference proteome</keyword>
<dbReference type="KEGG" id="hro:HELRODRAFT_182012"/>
<gene>
    <name evidence="2" type="primary">20208313</name>
    <name evidence="1" type="ORF">HELRODRAFT_182012</name>
</gene>
<dbReference type="Proteomes" id="UP000015101">
    <property type="component" value="Unassembled WGS sequence"/>
</dbReference>
<dbReference type="EMBL" id="AMQM01007924">
    <property type="status" value="NOT_ANNOTATED_CDS"/>
    <property type="molecule type" value="Genomic_DNA"/>
</dbReference>
<name>T1FHL4_HELRO</name>
<dbReference type="RefSeq" id="XP_009030025.1">
    <property type="nucleotide sequence ID" value="XM_009031777.1"/>
</dbReference>
<dbReference type="EMBL" id="AMQM01007925">
    <property type="status" value="NOT_ANNOTATED_CDS"/>
    <property type="molecule type" value="Genomic_DNA"/>
</dbReference>
<organism evidence="2 3">
    <name type="scientific">Helobdella robusta</name>
    <name type="common">Californian leech</name>
    <dbReference type="NCBI Taxonomy" id="6412"/>
    <lineage>
        <taxon>Eukaryota</taxon>
        <taxon>Metazoa</taxon>
        <taxon>Spiralia</taxon>
        <taxon>Lophotrochozoa</taxon>
        <taxon>Annelida</taxon>
        <taxon>Clitellata</taxon>
        <taxon>Hirudinea</taxon>
        <taxon>Rhynchobdellida</taxon>
        <taxon>Glossiphoniidae</taxon>
        <taxon>Helobdella</taxon>
    </lineage>
</organism>
<dbReference type="AlphaFoldDB" id="T1FHL4"/>
<dbReference type="InParanoid" id="T1FHL4"/>
<protein>
    <submittedName>
        <fullName evidence="1 2">Uncharacterized protein</fullName>
    </submittedName>
</protein>
<dbReference type="GeneID" id="20208313"/>
<dbReference type="EMBL" id="AMQM01007926">
    <property type="status" value="NOT_ANNOTATED_CDS"/>
    <property type="molecule type" value="Genomic_DNA"/>
</dbReference>
<dbReference type="HOGENOM" id="CLU_2111488_0_0_1"/>
<evidence type="ECO:0000313" key="3">
    <source>
        <dbReference type="Proteomes" id="UP000015101"/>
    </source>
</evidence>
<dbReference type="EnsemblMetazoa" id="HelroT182012">
    <property type="protein sequence ID" value="HelroP182012"/>
    <property type="gene ID" value="HelroG182012"/>
</dbReference>
<evidence type="ECO:0000313" key="2">
    <source>
        <dbReference type="EnsemblMetazoa" id="HelroP182012"/>
    </source>
</evidence>
<dbReference type="CTD" id="20208313"/>
<reference evidence="1 3" key="2">
    <citation type="journal article" date="2013" name="Nature">
        <title>Insights into bilaterian evolution from three spiralian genomes.</title>
        <authorList>
            <person name="Simakov O."/>
            <person name="Marletaz F."/>
            <person name="Cho S.J."/>
            <person name="Edsinger-Gonzales E."/>
            <person name="Havlak P."/>
            <person name="Hellsten U."/>
            <person name="Kuo D.H."/>
            <person name="Larsson T."/>
            <person name="Lv J."/>
            <person name="Arendt D."/>
            <person name="Savage R."/>
            <person name="Osoegawa K."/>
            <person name="de Jong P."/>
            <person name="Grimwood J."/>
            <person name="Chapman J.A."/>
            <person name="Shapiro H."/>
            <person name="Aerts A."/>
            <person name="Otillar R.P."/>
            <person name="Terry A.Y."/>
            <person name="Boore J.L."/>
            <person name="Grigoriev I.V."/>
            <person name="Lindberg D.R."/>
            <person name="Seaver E.C."/>
            <person name="Weisblat D.A."/>
            <person name="Putnam N.H."/>
            <person name="Rokhsar D.S."/>
        </authorList>
    </citation>
    <scope>NUCLEOTIDE SEQUENCE</scope>
</reference>
<proteinExistence type="predicted"/>
<dbReference type="EMBL" id="KB097694">
    <property type="protein sequence ID" value="ESN91838.1"/>
    <property type="molecule type" value="Genomic_DNA"/>
</dbReference>
<dbReference type="EMBL" id="AMQM01007923">
    <property type="status" value="NOT_ANNOTATED_CDS"/>
    <property type="molecule type" value="Genomic_DNA"/>
</dbReference>
<accession>T1FHL4</accession>
<sequence>MEGIDESDRKLLLPKASQLKSMISRNVTGIASRKYSNVEKKCIRENDLPSCSDDITFIIFDNNLNINNNNINNLNNYNINNIINNNNNLNITSATTNNSTKHTHTHYLISMSSCL</sequence>
<evidence type="ECO:0000313" key="1">
    <source>
        <dbReference type="EMBL" id="ESN91838.1"/>
    </source>
</evidence>
<reference evidence="2" key="3">
    <citation type="submission" date="2015-06" db="UniProtKB">
        <authorList>
            <consortium name="EnsemblMetazoa"/>
        </authorList>
    </citation>
    <scope>IDENTIFICATION</scope>
</reference>